<proteinExistence type="predicted"/>
<sequence length="104" mass="11910">MDKRTIFNNPIEIGTRISLILTALDCKLNLDDLVLLDYALLYSKEFGGPENLHPAMPNHIAEIAQRRESLPDAIQFFVKRGIIDLLIDKSGYYFCSNEYTLDFV</sequence>
<evidence type="ECO:0000313" key="2">
    <source>
        <dbReference type="EMBL" id="QTX11751.1"/>
    </source>
</evidence>
<evidence type="ECO:0000313" key="3">
    <source>
        <dbReference type="Proteomes" id="UP000664466"/>
    </source>
</evidence>
<dbReference type="RefSeq" id="WP_207250468.1">
    <property type="nucleotide sequence ID" value="NZ_JAFMPM010000006.1"/>
</dbReference>
<dbReference type="EMBL" id="JAFMPM010000006">
    <property type="protein sequence ID" value="MBO0612788.1"/>
    <property type="molecule type" value="Genomic_DNA"/>
</dbReference>
<gene>
    <name evidence="2" type="ORF">J1836_005235</name>
    <name evidence="1" type="ORF">J1836_07595</name>
</gene>
<dbReference type="Proteomes" id="UP000664466">
    <property type="component" value="Unassembled WGS sequence"/>
</dbReference>
<protein>
    <submittedName>
        <fullName evidence="2">Uncharacterized protein</fullName>
    </submittedName>
</protein>
<reference evidence="1 3" key="1">
    <citation type="submission" date="2021-03" db="EMBL/GenBank/DDBJ databases">
        <title>Draft genome and methylome analysis of Thiotrix fructosivoruns ATCC 49748.</title>
        <authorList>
            <person name="Fomenkov A."/>
            <person name="Grabovich M.Y."/>
            <person name="Roberts R.J."/>
        </authorList>
    </citation>
    <scope>NUCLEOTIDE SEQUENCE [LARGE SCALE GENOMIC DNA]</scope>
    <source>
        <strain evidence="1 3">ATCC 49748</strain>
    </source>
</reference>
<evidence type="ECO:0000313" key="1">
    <source>
        <dbReference type="EMBL" id="MBO0612788.1"/>
    </source>
</evidence>
<name>A0A8B0SKY3_9GAMM</name>
<dbReference type="AlphaFoldDB" id="A0A8B0SKY3"/>
<dbReference type="EMBL" id="CP072748">
    <property type="protein sequence ID" value="QTX11751.1"/>
    <property type="molecule type" value="Genomic_DNA"/>
</dbReference>
<dbReference type="Pfam" id="PF20288">
    <property type="entry name" value="MC2"/>
    <property type="match status" value="1"/>
</dbReference>
<reference evidence="2" key="2">
    <citation type="submission" date="2021-04" db="EMBL/GenBank/DDBJ databases">
        <title>Complete Genome and methylome analysis of Thiothrix fructosivorans ATCC 49748.</title>
        <authorList>
            <person name="Fomenkov A."/>
            <person name="Sun L."/>
            <person name="Vincze T."/>
            <person name="Grabovich M.Y."/>
            <person name="Roberts R.J."/>
        </authorList>
    </citation>
    <scope>NUCLEOTIDE SEQUENCE</scope>
    <source>
        <strain evidence="2">ATCC 49748</strain>
    </source>
</reference>
<organism evidence="2">
    <name type="scientific">Thiothrix fructosivorans</name>
    <dbReference type="NCBI Taxonomy" id="111770"/>
    <lineage>
        <taxon>Bacteria</taxon>
        <taxon>Pseudomonadati</taxon>
        <taxon>Pseudomonadota</taxon>
        <taxon>Gammaproteobacteria</taxon>
        <taxon>Thiotrichales</taxon>
        <taxon>Thiotrichaceae</taxon>
        <taxon>Thiothrix</taxon>
    </lineage>
</organism>
<dbReference type="InterPro" id="IPR046904">
    <property type="entry name" value="ABC-3C_MC2"/>
</dbReference>
<accession>A0A8B0SKY3</accession>
<keyword evidence="3" id="KW-1185">Reference proteome</keyword>